<dbReference type="InterPro" id="IPR011989">
    <property type="entry name" value="ARM-like"/>
</dbReference>
<keyword evidence="11" id="KW-1185">Reference proteome</keyword>
<feature type="domain" description="Importin N-terminal" evidence="9">
    <location>
        <begin position="21"/>
        <end position="101"/>
    </location>
</feature>
<evidence type="ECO:0000256" key="3">
    <source>
        <dbReference type="ARBA" id="ARBA00022448"/>
    </source>
</evidence>
<evidence type="ECO:0000313" key="10">
    <source>
        <dbReference type="EMBL" id="KAF9516651.1"/>
    </source>
</evidence>
<dbReference type="Gene3D" id="1.25.10.10">
    <property type="entry name" value="Leucine-rich Repeat Variant"/>
    <property type="match status" value="1"/>
</dbReference>
<dbReference type="PROSITE" id="PS50166">
    <property type="entry name" value="IMPORTIN_B_NT"/>
    <property type="match status" value="1"/>
</dbReference>
<dbReference type="FunFam" id="1.25.10.10:FF:000027">
    <property type="entry name" value="Importin subunit beta-1"/>
    <property type="match status" value="1"/>
</dbReference>
<evidence type="ECO:0000256" key="5">
    <source>
        <dbReference type="ARBA" id="ARBA00022737"/>
    </source>
</evidence>
<dbReference type="InterPro" id="IPR001494">
    <property type="entry name" value="Importin-beta_N"/>
</dbReference>
<dbReference type="InterPro" id="IPR058584">
    <property type="entry name" value="IMB1_TNPO1-like_TPR"/>
</dbReference>
<keyword evidence="4" id="KW-0963">Cytoplasm</keyword>
<dbReference type="Pfam" id="PF13513">
    <property type="entry name" value="HEAT_EZ"/>
    <property type="match status" value="1"/>
</dbReference>
<dbReference type="InterPro" id="IPR016024">
    <property type="entry name" value="ARM-type_fold"/>
</dbReference>
<keyword evidence="6" id="KW-0653">Protein transport</keyword>
<dbReference type="GO" id="GO:0005737">
    <property type="term" value="C:cytoplasm"/>
    <property type="evidence" value="ECO:0007669"/>
    <property type="project" value="UniProtKB-SubCell"/>
</dbReference>
<dbReference type="GO" id="GO:0006606">
    <property type="term" value="P:protein import into nucleus"/>
    <property type="evidence" value="ECO:0007669"/>
    <property type="project" value="InterPro"/>
</dbReference>
<gene>
    <name evidence="10" type="ORF">BS47DRAFT_619973</name>
</gene>
<evidence type="ECO:0000256" key="1">
    <source>
        <dbReference type="ARBA" id="ARBA00004496"/>
    </source>
</evidence>
<dbReference type="Pfam" id="PF03810">
    <property type="entry name" value="IBN_N"/>
    <property type="match status" value="1"/>
</dbReference>
<evidence type="ECO:0000313" key="11">
    <source>
        <dbReference type="Proteomes" id="UP000886523"/>
    </source>
</evidence>
<sequence length="877" mass="96150">MDARQLLVNSLSSDAPVRQNATEQLETAARENYAGYMITLSHELANEQSQPHIRNAASVALKNALSARDATRQAQYIARWLALPEDVKIKIKQESLLTLGSPTPRAGLYAAQVVAAIAAVELPENQWQDLIQILLGFINNGDNVGVRVSTLSAIGYICESIKPEILSSRSNEILTAVVQGARKEETNADVNLAAMHALYNSLEFVRENFEREGERNFLMQVVCEATQSPSIPVQVAAFECLVRIMGLYYDKMGFYMERALFGLTVLGMKNPNDSVALQAVEFWSTVCEEEAELAAEAAEAFDYNEVPERESKEFAKVALPEILPVILQLLTRQEEDADEDEWNVAMAAGTCLSLLAAAVNDVIVQAVIPFIEAHITSQDWHQREAAVMAFGSILDGPDPGVLTPLIHQALPILLPMMNPEHETNEAVKDTTAWTLARICDLHSSSLKIDTHLHPIVSAVVAGLEDRPRVSANCSWALQTLSDNLSGYAYDEDTIQATGPLSLFYEGVMQALMRVTEKPTNEANHRTAAYEAMSAFITHSAQDTLSIVSQVVLAILARQEQLLGMQSQILGVDDRSNWNELQSNFCSILVAVIRKLGREIKPLGDRIMTNILQLVQSAGKQSTVLEDAFLVAGTMASALETDFHPYLPAFLPFLYPALKATEDQHLCIVSIGIIGDVCRALGESSAQYCHTFMNALIENLQAVGVSREVKIAVLSCFGDIALAIGGSYEPYLETSMLVLGQAGEVSPNPLDYDSVDYVAQLRETIIEAEVGIVTGLKGSGKGRLILQYVPSIFDLLRRTVQDEERTELVFQKAMGLIGDLAEAFPNGEIRDQLLSDWIISNLLKAKPRGQTAEAKRTIKWAKEMVRKATQGAASNFIA</sequence>
<accession>A0A9P6DVQ1</accession>
<evidence type="ECO:0000259" key="9">
    <source>
        <dbReference type="PROSITE" id="PS50166"/>
    </source>
</evidence>
<keyword evidence="5" id="KW-0677">Repeat</keyword>
<name>A0A9P6DVQ1_9AGAM</name>
<dbReference type="InterPro" id="IPR040122">
    <property type="entry name" value="Importin_beta"/>
</dbReference>
<proteinExistence type="inferred from homology"/>
<dbReference type="GO" id="GO:0031267">
    <property type="term" value="F:small GTPase binding"/>
    <property type="evidence" value="ECO:0007669"/>
    <property type="project" value="InterPro"/>
</dbReference>
<evidence type="ECO:0000256" key="4">
    <source>
        <dbReference type="ARBA" id="ARBA00022490"/>
    </source>
</evidence>
<comment type="subcellular location">
    <subcellularLocation>
        <location evidence="1">Cytoplasm</location>
    </subcellularLocation>
</comment>
<dbReference type="EMBL" id="MU128937">
    <property type="protein sequence ID" value="KAF9516651.1"/>
    <property type="molecule type" value="Genomic_DNA"/>
</dbReference>
<evidence type="ECO:0000256" key="2">
    <source>
        <dbReference type="ARBA" id="ARBA00010907"/>
    </source>
</evidence>
<dbReference type="OrthoDB" id="10263328at2759"/>
<keyword evidence="3" id="KW-0813">Transport</keyword>
<reference evidence="10" key="1">
    <citation type="journal article" date="2020" name="Nat. Commun.">
        <title>Large-scale genome sequencing of mycorrhizal fungi provides insights into the early evolution of symbiotic traits.</title>
        <authorList>
            <person name="Miyauchi S."/>
            <person name="Kiss E."/>
            <person name="Kuo A."/>
            <person name="Drula E."/>
            <person name="Kohler A."/>
            <person name="Sanchez-Garcia M."/>
            <person name="Morin E."/>
            <person name="Andreopoulos B."/>
            <person name="Barry K.W."/>
            <person name="Bonito G."/>
            <person name="Buee M."/>
            <person name="Carver A."/>
            <person name="Chen C."/>
            <person name="Cichocki N."/>
            <person name="Clum A."/>
            <person name="Culley D."/>
            <person name="Crous P.W."/>
            <person name="Fauchery L."/>
            <person name="Girlanda M."/>
            <person name="Hayes R.D."/>
            <person name="Keri Z."/>
            <person name="LaButti K."/>
            <person name="Lipzen A."/>
            <person name="Lombard V."/>
            <person name="Magnuson J."/>
            <person name="Maillard F."/>
            <person name="Murat C."/>
            <person name="Nolan M."/>
            <person name="Ohm R.A."/>
            <person name="Pangilinan J."/>
            <person name="Pereira M.F."/>
            <person name="Perotto S."/>
            <person name="Peter M."/>
            <person name="Pfister S."/>
            <person name="Riley R."/>
            <person name="Sitrit Y."/>
            <person name="Stielow J.B."/>
            <person name="Szollosi G."/>
            <person name="Zifcakova L."/>
            <person name="Stursova M."/>
            <person name="Spatafora J.W."/>
            <person name="Tedersoo L."/>
            <person name="Vaario L.M."/>
            <person name="Yamada A."/>
            <person name="Yan M."/>
            <person name="Wang P."/>
            <person name="Xu J."/>
            <person name="Bruns T."/>
            <person name="Baldrian P."/>
            <person name="Vilgalys R."/>
            <person name="Dunand C."/>
            <person name="Henrissat B."/>
            <person name="Grigoriev I.V."/>
            <person name="Hibbett D."/>
            <person name="Nagy L.G."/>
            <person name="Martin F.M."/>
        </authorList>
    </citation>
    <scope>NUCLEOTIDE SEQUENCE</scope>
    <source>
        <strain evidence="10">UP504</strain>
    </source>
</reference>
<comment type="similarity">
    <text evidence="2">Belongs to the importin beta family. Importin beta-1 subfamily.</text>
</comment>
<dbReference type="Proteomes" id="UP000886523">
    <property type="component" value="Unassembled WGS sequence"/>
</dbReference>
<organism evidence="10 11">
    <name type="scientific">Hydnum rufescens UP504</name>
    <dbReference type="NCBI Taxonomy" id="1448309"/>
    <lineage>
        <taxon>Eukaryota</taxon>
        <taxon>Fungi</taxon>
        <taxon>Dikarya</taxon>
        <taxon>Basidiomycota</taxon>
        <taxon>Agaricomycotina</taxon>
        <taxon>Agaricomycetes</taxon>
        <taxon>Cantharellales</taxon>
        <taxon>Hydnaceae</taxon>
        <taxon>Hydnum</taxon>
    </lineage>
</organism>
<evidence type="ECO:0000256" key="8">
    <source>
        <dbReference type="ARBA" id="ARBA00083566"/>
    </source>
</evidence>
<evidence type="ECO:0000256" key="6">
    <source>
        <dbReference type="ARBA" id="ARBA00022927"/>
    </source>
</evidence>
<dbReference type="Pfam" id="PF25574">
    <property type="entry name" value="TPR_IMB1"/>
    <property type="match status" value="1"/>
</dbReference>
<dbReference type="SMART" id="SM00913">
    <property type="entry name" value="IBN_N"/>
    <property type="match status" value="1"/>
</dbReference>
<evidence type="ECO:0000256" key="7">
    <source>
        <dbReference type="ARBA" id="ARBA00079884"/>
    </source>
</evidence>
<dbReference type="AlphaFoldDB" id="A0A9P6DVQ1"/>
<protein>
    <recommendedName>
        <fullName evidence="7">Importin-95</fullName>
    </recommendedName>
    <alternativeName>
        <fullName evidence="8">Karyopherin-95</fullName>
    </alternativeName>
</protein>
<dbReference type="SUPFAM" id="SSF48371">
    <property type="entry name" value="ARM repeat"/>
    <property type="match status" value="1"/>
</dbReference>
<dbReference type="PANTHER" id="PTHR10527">
    <property type="entry name" value="IMPORTIN BETA"/>
    <property type="match status" value="1"/>
</dbReference>
<comment type="caution">
    <text evidence="10">The sequence shown here is derived from an EMBL/GenBank/DDBJ whole genome shotgun (WGS) entry which is preliminary data.</text>
</comment>